<dbReference type="RefSeq" id="WP_128996179.1">
    <property type="nucleotide sequence ID" value="NZ_PDKN01000004.1"/>
</dbReference>
<name>A0A4Q0XRC1_9BACT</name>
<organism evidence="1 2">
    <name type="scientific">Candidatus Marinarcus aquaticus</name>
    <dbReference type="NCBI Taxonomy" id="2044504"/>
    <lineage>
        <taxon>Bacteria</taxon>
        <taxon>Pseudomonadati</taxon>
        <taxon>Campylobacterota</taxon>
        <taxon>Epsilonproteobacteria</taxon>
        <taxon>Campylobacterales</taxon>
        <taxon>Arcobacteraceae</taxon>
        <taxon>Candidatus Marinarcus</taxon>
    </lineage>
</organism>
<evidence type="ECO:0000313" key="1">
    <source>
        <dbReference type="EMBL" id="RXJ57607.1"/>
    </source>
</evidence>
<gene>
    <name evidence="1" type="ORF">CRV04_07285</name>
</gene>
<dbReference type="AlphaFoldDB" id="A0A4Q0XRC1"/>
<comment type="caution">
    <text evidence="1">The sequence shown here is derived from an EMBL/GenBank/DDBJ whole genome shotgun (WGS) entry which is preliminary data.</text>
</comment>
<proteinExistence type="predicted"/>
<reference evidence="1 2" key="1">
    <citation type="submission" date="2017-10" db="EMBL/GenBank/DDBJ databases">
        <title>Genomics of the genus Arcobacter.</title>
        <authorList>
            <person name="Perez-Cataluna A."/>
            <person name="Figueras M.J."/>
        </authorList>
    </citation>
    <scope>NUCLEOTIDE SEQUENCE [LARGE SCALE GENOMIC DNA]</scope>
    <source>
        <strain evidence="1 2">CECT 8987</strain>
    </source>
</reference>
<accession>A0A4Q0XRC1</accession>
<dbReference type="OrthoDB" id="5348017at2"/>
<protein>
    <submittedName>
        <fullName evidence="1">Uncharacterized protein</fullName>
    </submittedName>
</protein>
<dbReference type="EMBL" id="PDKN01000004">
    <property type="protein sequence ID" value="RXJ57607.1"/>
    <property type="molecule type" value="Genomic_DNA"/>
</dbReference>
<keyword evidence="2" id="KW-1185">Reference proteome</keyword>
<sequence>MKKKQTNLLFLGFLAIFFIIGYVSFKEALPEAKNERVYALIKPYLPYQVERRLGGFTVIDKLTGEKEKPPASEALKFMDSLDKQWGKEYLQIKQNQLYILNKEKKVLKTISLSASEKEWVKRFFEI</sequence>
<dbReference type="Proteomes" id="UP000290657">
    <property type="component" value="Unassembled WGS sequence"/>
</dbReference>
<evidence type="ECO:0000313" key="2">
    <source>
        <dbReference type="Proteomes" id="UP000290657"/>
    </source>
</evidence>